<comment type="caution">
    <text evidence="1">The sequence shown here is derived from an EMBL/GenBank/DDBJ whole genome shotgun (WGS) entry which is preliminary data.</text>
</comment>
<gene>
    <name evidence="1" type="ORF">KAK06_16125</name>
</gene>
<accession>A0A940YQ59</accession>
<evidence type="ECO:0000313" key="1">
    <source>
        <dbReference type="EMBL" id="MBQ0960481.1"/>
    </source>
</evidence>
<sequence>MAELIRMAIHVAAAIDRGLGRDFTSEAFYAAVSRQDLVGEIRTRFGAELSLAELGADPWRVLAFEGLIAGALPHYGRNRRRSVTEPTGLCMLLACLLEQVDKHSSMQGRRRDERRVPLLEVLLG</sequence>
<dbReference type="Proteomes" id="UP000678374">
    <property type="component" value="Unassembled WGS sequence"/>
</dbReference>
<dbReference type="AlphaFoldDB" id="A0A940YQ59"/>
<organism evidence="1 2">
    <name type="scientific">Ideonella aquatica</name>
    <dbReference type="NCBI Taxonomy" id="2824119"/>
    <lineage>
        <taxon>Bacteria</taxon>
        <taxon>Pseudomonadati</taxon>
        <taxon>Pseudomonadota</taxon>
        <taxon>Betaproteobacteria</taxon>
        <taxon>Burkholderiales</taxon>
        <taxon>Sphaerotilaceae</taxon>
        <taxon>Ideonella</taxon>
    </lineage>
</organism>
<dbReference type="RefSeq" id="WP_210803148.1">
    <property type="nucleotide sequence ID" value="NZ_JAGQDE010000014.1"/>
</dbReference>
<protein>
    <submittedName>
        <fullName evidence="1">Uncharacterized protein</fullName>
    </submittedName>
</protein>
<proteinExistence type="predicted"/>
<evidence type="ECO:0000313" key="2">
    <source>
        <dbReference type="Proteomes" id="UP000678374"/>
    </source>
</evidence>
<keyword evidence="2" id="KW-1185">Reference proteome</keyword>
<name>A0A940YQ59_9BURK</name>
<dbReference type="EMBL" id="JAGQDE010000014">
    <property type="protein sequence ID" value="MBQ0960481.1"/>
    <property type="molecule type" value="Genomic_DNA"/>
</dbReference>
<reference evidence="1" key="1">
    <citation type="submission" date="2021-04" db="EMBL/GenBank/DDBJ databases">
        <title>The genome sequence of Ideonella sp. 4Y11.</title>
        <authorList>
            <person name="Liu Y."/>
        </authorList>
    </citation>
    <scope>NUCLEOTIDE SEQUENCE</scope>
    <source>
        <strain evidence="1">4Y11</strain>
    </source>
</reference>